<proteinExistence type="inferred from homology"/>
<evidence type="ECO:0000256" key="2">
    <source>
        <dbReference type="ARBA" id="ARBA00022679"/>
    </source>
</evidence>
<dbReference type="OrthoDB" id="9786288at2"/>
<keyword evidence="2 7" id="KW-0808">Transferase</keyword>
<dbReference type="InterPro" id="IPR016039">
    <property type="entry name" value="Thiolase-like"/>
</dbReference>
<organism evidence="7 8">
    <name type="scientific">Enhygromyxa salina</name>
    <dbReference type="NCBI Taxonomy" id="215803"/>
    <lineage>
        <taxon>Bacteria</taxon>
        <taxon>Pseudomonadati</taxon>
        <taxon>Myxococcota</taxon>
        <taxon>Polyangia</taxon>
        <taxon>Nannocystales</taxon>
        <taxon>Nannocystaceae</taxon>
        <taxon>Enhygromyxa</taxon>
    </lineage>
</organism>
<dbReference type="AlphaFoldDB" id="A0A2S9XKX6"/>
<dbReference type="InterPro" id="IPR001099">
    <property type="entry name" value="Chalcone/stilbene_synt_N"/>
</dbReference>
<name>A0A2S9XKX6_9BACT</name>
<dbReference type="EC" id="2.3.1.-" evidence="7"/>
<dbReference type="GO" id="GO:0030639">
    <property type="term" value="P:polyketide biosynthetic process"/>
    <property type="evidence" value="ECO:0007669"/>
    <property type="project" value="TreeGrafter"/>
</dbReference>
<evidence type="ECO:0000313" key="7">
    <source>
        <dbReference type="EMBL" id="PRP93529.1"/>
    </source>
</evidence>
<evidence type="ECO:0000256" key="3">
    <source>
        <dbReference type="ARBA" id="ARBA00023315"/>
    </source>
</evidence>
<dbReference type="PIRSF" id="PIRSF000451">
    <property type="entry name" value="PKS_III"/>
    <property type="match status" value="1"/>
</dbReference>
<dbReference type="RefSeq" id="WP_106094712.1">
    <property type="nucleotide sequence ID" value="NZ_PVNL01000147.1"/>
</dbReference>
<dbReference type="Pfam" id="PF02797">
    <property type="entry name" value="Chal_sti_synt_C"/>
    <property type="match status" value="1"/>
</dbReference>
<sequence>MLSRGRTGVLAVASASPAHVITQAQAKAFARSFFDDYFMGRDGAVIDRFLGAYDNAGVETRQLARPHDWYQQLHSFPDKNAAYIEQAVPLARRAGELALQRAGLDPTEVGAIVFASSTGLSTPSLDARLVQELGLARDVARVPLWGLGCAGGSAGLARARTLAMGLGKPVLVIACELCSLTFMHGDRRSANLIAVALFGDGAAAVVVAPEPWWDPQNPACGPELLGGYSRLLDDSEDIMGWDLADEGLRVRFSPTIPGLVIQHGPQLVADAAGVIGLGAEQLKHLVFHPGGRKVLDAYDQALGLEPDRLRHARAVLREHGNMSSPTVLFVFERFLADPQTRSNQPGLLLGLGPGFCAEGVLFRW</sequence>
<evidence type="ECO:0000256" key="1">
    <source>
        <dbReference type="ARBA" id="ARBA00005531"/>
    </source>
</evidence>
<dbReference type="CDD" id="cd00831">
    <property type="entry name" value="CHS_like"/>
    <property type="match status" value="1"/>
</dbReference>
<dbReference type="SUPFAM" id="SSF53901">
    <property type="entry name" value="Thiolase-like"/>
    <property type="match status" value="1"/>
</dbReference>
<gene>
    <name evidence="7" type="ORF">ENSA7_79570</name>
</gene>
<comment type="similarity">
    <text evidence="1">Belongs to the thiolase-like superfamily. Chalcone/stilbene synthases family.</text>
</comment>
<dbReference type="EMBL" id="PVNL01000147">
    <property type="protein sequence ID" value="PRP93529.1"/>
    <property type="molecule type" value="Genomic_DNA"/>
</dbReference>
<reference evidence="7 8" key="1">
    <citation type="submission" date="2018-03" db="EMBL/GenBank/DDBJ databases">
        <title>Draft Genome Sequences of the Obligatory Marine Myxobacteria Enhygromyxa salina SWB007.</title>
        <authorList>
            <person name="Poehlein A."/>
            <person name="Moghaddam J.A."/>
            <person name="Harms H."/>
            <person name="Alanjari M."/>
            <person name="Koenig G.M."/>
            <person name="Daniel R."/>
            <person name="Schaeberle T.F."/>
        </authorList>
    </citation>
    <scope>NUCLEOTIDE SEQUENCE [LARGE SCALE GENOMIC DNA]</scope>
    <source>
        <strain evidence="7 8">SWB007</strain>
    </source>
</reference>
<feature type="domain" description="Chalcone/stilbene synthase C-terminal" evidence="6">
    <location>
        <begin position="230"/>
        <end position="363"/>
    </location>
</feature>
<dbReference type="PANTHER" id="PTHR11877:SF99">
    <property type="entry name" value="1,3,6,8-TETRAHYDROXYNAPHTHALENE SYNTHASE"/>
    <property type="match status" value="1"/>
</dbReference>
<dbReference type="GO" id="GO:0016747">
    <property type="term" value="F:acyltransferase activity, transferring groups other than amino-acyl groups"/>
    <property type="evidence" value="ECO:0007669"/>
    <property type="project" value="InterPro"/>
</dbReference>
<dbReference type="InterPro" id="IPR011141">
    <property type="entry name" value="Polyketide_synthase_type-III"/>
</dbReference>
<protein>
    <submittedName>
        <fullName evidence="7">Alpha-pyrone synthesis polyketide synthase-like Pks11</fullName>
        <ecNumber evidence="7">2.3.1.-</ecNumber>
    </submittedName>
</protein>
<evidence type="ECO:0000256" key="4">
    <source>
        <dbReference type="PIRSR" id="PIRSR000451-1"/>
    </source>
</evidence>
<evidence type="ECO:0000259" key="6">
    <source>
        <dbReference type="Pfam" id="PF02797"/>
    </source>
</evidence>
<feature type="active site" description="Acyl-thioester intermediate" evidence="4">
    <location>
        <position position="149"/>
    </location>
</feature>
<evidence type="ECO:0000259" key="5">
    <source>
        <dbReference type="Pfam" id="PF00195"/>
    </source>
</evidence>
<dbReference type="Gene3D" id="3.40.47.10">
    <property type="match status" value="2"/>
</dbReference>
<dbReference type="InterPro" id="IPR012328">
    <property type="entry name" value="Chalcone/stilbene_synt_C"/>
</dbReference>
<evidence type="ECO:0000313" key="8">
    <source>
        <dbReference type="Proteomes" id="UP000238823"/>
    </source>
</evidence>
<dbReference type="PANTHER" id="PTHR11877">
    <property type="entry name" value="HYDROXYMETHYLGLUTARYL-COA SYNTHASE"/>
    <property type="match status" value="1"/>
</dbReference>
<dbReference type="Pfam" id="PF00195">
    <property type="entry name" value="Chal_sti_synt_N"/>
    <property type="match status" value="1"/>
</dbReference>
<accession>A0A2S9XKX6</accession>
<keyword evidence="3 7" id="KW-0012">Acyltransferase</keyword>
<feature type="domain" description="Chalcone/stilbene synthase N-terminal" evidence="5">
    <location>
        <begin position="3"/>
        <end position="211"/>
    </location>
</feature>
<dbReference type="Proteomes" id="UP000238823">
    <property type="component" value="Unassembled WGS sequence"/>
</dbReference>
<comment type="caution">
    <text evidence="7">The sequence shown here is derived from an EMBL/GenBank/DDBJ whole genome shotgun (WGS) entry which is preliminary data.</text>
</comment>